<keyword evidence="1" id="KW-0812">Transmembrane</keyword>
<keyword evidence="1" id="KW-1133">Transmembrane helix</keyword>
<gene>
    <name evidence="2" type="ORF">SAMN05444417_2781</name>
</gene>
<dbReference type="EMBL" id="FQYO01000005">
    <property type="protein sequence ID" value="SHJ10271.1"/>
    <property type="molecule type" value="Genomic_DNA"/>
</dbReference>
<sequence>MYRWRYSQRLRILFRWKSELLNMESRDPETWRPSPVVWIWALMCWSGIAALVWGWVADDEQLSLMDCESRQAGGPAETG</sequence>
<evidence type="ECO:0000313" key="3">
    <source>
        <dbReference type="Proteomes" id="UP000184292"/>
    </source>
</evidence>
<evidence type="ECO:0000256" key="1">
    <source>
        <dbReference type="SAM" id="Phobius"/>
    </source>
</evidence>
<reference evidence="2 3" key="1">
    <citation type="submission" date="2016-11" db="EMBL/GenBank/DDBJ databases">
        <authorList>
            <person name="Jaros S."/>
            <person name="Januszkiewicz K."/>
            <person name="Wedrychowicz H."/>
        </authorList>
    </citation>
    <scope>NUCLEOTIDE SEQUENCE [LARGE SCALE GENOMIC DNA]</scope>
    <source>
        <strain evidence="2 3">DSM 100565</strain>
    </source>
</reference>
<keyword evidence="1" id="KW-0472">Membrane</keyword>
<keyword evidence="3" id="KW-1185">Reference proteome</keyword>
<dbReference type="STRING" id="1447782.SAMN05444417_2781"/>
<proteinExistence type="predicted"/>
<protein>
    <submittedName>
        <fullName evidence="2">Uncharacterized protein</fullName>
    </submittedName>
</protein>
<dbReference type="AlphaFoldDB" id="A0A1M6GK51"/>
<accession>A0A1M6GK51</accession>
<feature type="transmembrane region" description="Helical" evidence="1">
    <location>
        <begin position="36"/>
        <end position="56"/>
    </location>
</feature>
<dbReference type="Proteomes" id="UP000184292">
    <property type="component" value="Unassembled WGS sequence"/>
</dbReference>
<organism evidence="2 3">
    <name type="scientific">Wenxinia saemankumensis</name>
    <dbReference type="NCBI Taxonomy" id="1447782"/>
    <lineage>
        <taxon>Bacteria</taxon>
        <taxon>Pseudomonadati</taxon>
        <taxon>Pseudomonadota</taxon>
        <taxon>Alphaproteobacteria</taxon>
        <taxon>Rhodobacterales</taxon>
        <taxon>Roseobacteraceae</taxon>
        <taxon>Wenxinia</taxon>
    </lineage>
</organism>
<dbReference type="RefSeq" id="WP_073331977.1">
    <property type="nucleotide sequence ID" value="NZ_FQYO01000005.1"/>
</dbReference>
<evidence type="ECO:0000313" key="2">
    <source>
        <dbReference type="EMBL" id="SHJ10271.1"/>
    </source>
</evidence>
<name>A0A1M6GK51_9RHOB</name>